<dbReference type="PROSITE" id="PS50995">
    <property type="entry name" value="HTH_MARR_2"/>
    <property type="match status" value="1"/>
</dbReference>
<dbReference type="EMBL" id="MVHZ01000008">
    <property type="protein sequence ID" value="ORB01026.1"/>
    <property type="molecule type" value="Genomic_DNA"/>
</dbReference>
<keyword evidence="3" id="KW-1185">Reference proteome</keyword>
<dbReference type="PANTHER" id="PTHR33164:SF99">
    <property type="entry name" value="MARR FAMILY REGULATORY PROTEIN"/>
    <property type="match status" value="1"/>
</dbReference>
<dbReference type="Pfam" id="PF01047">
    <property type="entry name" value="MarR"/>
    <property type="match status" value="1"/>
</dbReference>
<dbReference type="InterPro" id="IPR000835">
    <property type="entry name" value="HTH_MarR-typ"/>
</dbReference>
<protein>
    <recommendedName>
        <fullName evidence="1">HTH marR-type domain-containing protein</fullName>
    </recommendedName>
</protein>
<gene>
    <name evidence="2" type="ORF">BST33_09550</name>
</gene>
<dbReference type="InterPro" id="IPR039422">
    <property type="entry name" value="MarR/SlyA-like"/>
</dbReference>
<dbReference type="SUPFAM" id="SSF46785">
    <property type="entry name" value="Winged helix' DNA-binding domain"/>
    <property type="match status" value="1"/>
</dbReference>
<dbReference type="Proteomes" id="UP000192320">
    <property type="component" value="Unassembled WGS sequence"/>
</dbReference>
<reference evidence="2 3" key="1">
    <citation type="submission" date="2017-02" db="EMBL/GenBank/DDBJ databases">
        <title>The new phylogeny of genus Mycobacterium.</title>
        <authorList>
            <person name="Tortoli E."/>
            <person name="Trovato A."/>
            <person name="Cirillo D.M."/>
        </authorList>
    </citation>
    <scope>NUCLEOTIDE SEQUENCE [LARGE SCALE GENOMIC DNA]</scope>
    <source>
        <strain evidence="2 3">DSM 45633</strain>
    </source>
</reference>
<dbReference type="GO" id="GO:0003700">
    <property type="term" value="F:DNA-binding transcription factor activity"/>
    <property type="evidence" value="ECO:0007669"/>
    <property type="project" value="InterPro"/>
</dbReference>
<dbReference type="InterPro" id="IPR036390">
    <property type="entry name" value="WH_DNA-bd_sf"/>
</dbReference>
<comment type="caution">
    <text evidence="2">The sequence shown here is derived from an EMBL/GenBank/DDBJ whole genome shotgun (WGS) entry which is preliminary data.</text>
</comment>
<dbReference type="SMART" id="SM00347">
    <property type="entry name" value="HTH_MARR"/>
    <property type="match status" value="1"/>
</dbReference>
<sequence>MRLPGLDEIEQQSWQQFVESSIGLLTALNRSLMVQHMLDLSELRVLELLAKSTTGSARMSELAEALTLRRSRVTWLTRRLEAQGLLRRGPILGDGRGVGAQITSDGRAKVREAYRTYADQIRKLYVNQMSRQQMLALGASCQKINSSLEENEIRSQSGGSSAEPE</sequence>
<evidence type="ECO:0000259" key="1">
    <source>
        <dbReference type="PROSITE" id="PS50995"/>
    </source>
</evidence>
<accession>A0AA91M6S8</accession>
<dbReference type="GO" id="GO:0006950">
    <property type="term" value="P:response to stress"/>
    <property type="evidence" value="ECO:0007669"/>
    <property type="project" value="TreeGrafter"/>
</dbReference>
<dbReference type="Gene3D" id="1.10.10.10">
    <property type="entry name" value="Winged helix-like DNA-binding domain superfamily/Winged helix DNA-binding domain"/>
    <property type="match status" value="1"/>
</dbReference>
<organism evidence="2 3">
    <name type="scientific">Mycolicibacter minnesotensis</name>
    <dbReference type="NCBI Taxonomy" id="1118379"/>
    <lineage>
        <taxon>Bacteria</taxon>
        <taxon>Bacillati</taxon>
        <taxon>Actinomycetota</taxon>
        <taxon>Actinomycetes</taxon>
        <taxon>Mycobacteriales</taxon>
        <taxon>Mycobacteriaceae</taxon>
        <taxon>Mycolicibacter</taxon>
    </lineage>
</organism>
<evidence type="ECO:0000313" key="3">
    <source>
        <dbReference type="Proteomes" id="UP000192320"/>
    </source>
</evidence>
<name>A0AA91M6S8_9MYCO</name>
<evidence type="ECO:0000313" key="2">
    <source>
        <dbReference type="EMBL" id="ORB01026.1"/>
    </source>
</evidence>
<feature type="domain" description="HTH marR-type" evidence="1">
    <location>
        <begin position="1"/>
        <end position="146"/>
    </location>
</feature>
<proteinExistence type="predicted"/>
<dbReference type="AlphaFoldDB" id="A0AA91M6S8"/>
<dbReference type="PANTHER" id="PTHR33164">
    <property type="entry name" value="TRANSCRIPTIONAL REGULATOR, MARR FAMILY"/>
    <property type="match status" value="1"/>
</dbReference>
<dbReference type="InterPro" id="IPR036388">
    <property type="entry name" value="WH-like_DNA-bd_sf"/>
</dbReference>